<evidence type="ECO:0000313" key="3">
    <source>
        <dbReference type="Proteomes" id="UP000230069"/>
    </source>
</evidence>
<dbReference type="EMBL" id="KZ305043">
    <property type="protein sequence ID" value="PIA39284.1"/>
    <property type="molecule type" value="Genomic_DNA"/>
</dbReference>
<dbReference type="GO" id="GO:2000762">
    <property type="term" value="P:regulation of phenylpropanoid metabolic process"/>
    <property type="evidence" value="ECO:0007669"/>
    <property type="project" value="InterPro"/>
</dbReference>
<protein>
    <submittedName>
        <fullName evidence="2">Uncharacterized protein</fullName>
    </submittedName>
</protein>
<feature type="region of interest" description="Disordered" evidence="1">
    <location>
        <begin position="166"/>
        <end position="197"/>
    </location>
</feature>
<dbReference type="AlphaFoldDB" id="A0A2G5D700"/>
<accession>A0A2G5D700</accession>
<sequence length="197" mass="21742">MSLHGLVPQLAGALMEICEVFGSCVPNRSWNLPSGEEINAHVVFSHAFILLLRLWRFNHPPIEHVMGDVPPVWSQLTPEYLLLVRNSQVASKNSPKDQNRNTKLSTAAMPSSTQPIFVDSFPKLKVWYRQHQACIASTLSGLVHGTPVHQIVDGLLNMMFRKMNKSGGQTLTSGSSSSSGQESDDVSLRPKCRHGKS</sequence>
<name>A0A2G5D700_AQUCA</name>
<proteinExistence type="predicted"/>
<dbReference type="OrthoDB" id="1714565at2759"/>
<dbReference type="PANTHER" id="PTHR33739">
    <property type="entry name" value="OS07G0681500 PROTEIN"/>
    <property type="match status" value="1"/>
</dbReference>
<feature type="compositionally biased region" description="Low complexity" evidence="1">
    <location>
        <begin position="166"/>
        <end position="181"/>
    </location>
</feature>
<dbReference type="PANTHER" id="PTHR33739:SF5">
    <property type="entry name" value="MEDIATOR OF RNA POLYMERASE II TRANSCRIPTION SUBUNIT 33A"/>
    <property type="match status" value="1"/>
</dbReference>
<gene>
    <name evidence="2" type="ORF">AQUCO_02600021v1</name>
</gene>
<dbReference type="InParanoid" id="A0A2G5D700"/>
<dbReference type="GO" id="GO:0016592">
    <property type="term" value="C:mediator complex"/>
    <property type="evidence" value="ECO:0007669"/>
    <property type="project" value="InterPro"/>
</dbReference>
<reference evidence="2 3" key="1">
    <citation type="submission" date="2017-09" db="EMBL/GenBank/DDBJ databases">
        <title>WGS assembly of Aquilegia coerulea Goldsmith.</title>
        <authorList>
            <person name="Hodges S."/>
            <person name="Kramer E."/>
            <person name="Nordborg M."/>
            <person name="Tomkins J."/>
            <person name="Borevitz J."/>
            <person name="Derieg N."/>
            <person name="Yan J."/>
            <person name="Mihaltcheva S."/>
            <person name="Hayes R.D."/>
            <person name="Rokhsar D."/>
        </authorList>
    </citation>
    <scope>NUCLEOTIDE SEQUENCE [LARGE SCALE GENOMIC DNA]</scope>
    <source>
        <strain evidence="3">cv. Goldsmith</strain>
    </source>
</reference>
<organism evidence="2 3">
    <name type="scientific">Aquilegia coerulea</name>
    <name type="common">Rocky mountain columbine</name>
    <dbReference type="NCBI Taxonomy" id="218851"/>
    <lineage>
        <taxon>Eukaryota</taxon>
        <taxon>Viridiplantae</taxon>
        <taxon>Streptophyta</taxon>
        <taxon>Embryophyta</taxon>
        <taxon>Tracheophyta</taxon>
        <taxon>Spermatophyta</taxon>
        <taxon>Magnoliopsida</taxon>
        <taxon>Ranunculales</taxon>
        <taxon>Ranunculaceae</taxon>
        <taxon>Thalictroideae</taxon>
        <taxon>Aquilegia</taxon>
    </lineage>
</organism>
<keyword evidence="3" id="KW-1185">Reference proteome</keyword>
<evidence type="ECO:0000256" key="1">
    <source>
        <dbReference type="SAM" id="MobiDB-lite"/>
    </source>
</evidence>
<evidence type="ECO:0000313" key="2">
    <source>
        <dbReference type="EMBL" id="PIA39284.1"/>
    </source>
</evidence>
<dbReference type="Proteomes" id="UP000230069">
    <property type="component" value="Unassembled WGS sequence"/>
</dbReference>
<dbReference type="InterPro" id="IPR039638">
    <property type="entry name" value="MED33A/B"/>
</dbReference>
<dbReference type="STRING" id="218851.A0A2G5D700"/>